<dbReference type="SUPFAM" id="SSF46785">
    <property type="entry name" value="Winged helix' DNA-binding domain"/>
    <property type="match status" value="1"/>
</dbReference>
<dbReference type="PANTHER" id="PTHR42756">
    <property type="entry name" value="TRANSCRIPTIONAL REGULATOR, MARR"/>
    <property type="match status" value="1"/>
</dbReference>
<dbReference type="PATRIC" id="fig|1127483.3.peg.656"/>
<dbReference type="GO" id="GO:0003700">
    <property type="term" value="F:DNA-binding transcription factor activity"/>
    <property type="evidence" value="ECO:0007669"/>
    <property type="project" value="InterPro"/>
</dbReference>
<feature type="domain" description="HTH marR-type" evidence="5">
    <location>
        <begin position="35"/>
        <end position="168"/>
    </location>
</feature>
<dbReference type="PANTHER" id="PTHR42756:SF1">
    <property type="entry name" value="TRANSCRIPTIONAL REPRESSOR OF EMRAB OPERON"/>
    <property type="match status" value="1"/>
</dbReference>
<evidence type="ECO:0000256" key="2">
    <source>
        <dbReference type="ARBA" id="ARBA00023125"/>
    </source>
</evidence>
<comment type="caution">
    <text evidence="6">The sequence shown here is derived from an EMBL/GenBank/DDBJ whole genome shotgun (WGS) entry which is preliminary data.</text>
</comment>
<dbReference type="OrthoDB" id="8654642at2"/>
<accession>H1RZB4</accession>
<feature type="region of interest" description="Disordered" evidence="4">
    <location>
        <begin position="1"/>
        <end position="28"/>
    </location>
</feature>
<feature type="compositionally biased region" description="Low complexity" evidence="4">
    <location>
        <begin position="1"/>
        <end position="15"/>
    </location>
</feature>
<evidence type="ECO:0000256" key="3">
    <source>
        <dbReference type="ARBA" id="ARBA00023163"/>
    </source>
</evidence>
<organism evidence="6 7">
    <name type="scientific">Cupriavidus basilensis OR16</name>
    <dbReference type="NCBI Taxonomy" id="1127483"/>
    <lineage>
        <taxon>Bacteria</taxon>
        <taxon>Pseudomonadati</taxon>
        <taxon>Pseudomonadota</taxon>
        <taxon>Betaproteobacteria</taxon>
        <taxon>Burkholderiales</taxon>
        <taxon>Burkholderiaceae</taxon>
        <taxon>Cupriavidus</taxon>
    </lineage>
</organism>
<dbReference type="SMART" id="SM00347">
    <property type="entry name" value="HTH_MARR"/>
    <property type="match status" value="1"/>
</dbReference>
<dbReference type="RefSeq" id="WP_006156472.1">
    <property type="nucleotide sequence ID" value="NZ_AHJE01000008.1"/>
</dbReference>
<dbReference type="InterPro" id="IPR036390">
    <property type="entry name" value="WH_DNA-bd_sf"/>
</dbReference>
<keyword evidence="1" id="KW-0805">Transcription regulation</keyword>
<gene>
    <name evidence="6" type="ORF">OR16_03237</name>
</gene>
<dbReference type="Gene3D" id="1.10.10.10">
    <property type="entry name" value="Winged helix-like DNA-binding domain superfamily/Winged helix DNA-binding domain"/>
    <property type="match status" value="1"/>
</dbReference>
<dbReference type="InterPro" id="IPR036388">
    <property type="entry name" value="WH-like_DNA-bd_sf"/>
</dbReference>
<protein>
    <submittedName>
        <fullName evidence="6">MarR family transcriptional regulator</fullName>
    </submittedName>
</protein>
<dbReference type="InterPro" id="IPR000835">
    <property type="entry name" value="HTH_MarR-typ"/>
</dbReference>
<proteinExistence type="predicted"/>
<evidence type="ECO:0000256" key="1">
    <source>
        <dbReference type="ARBA" id="ARBA00023015"/>
    </source>
</evidence>
<evidence type="ECO:0000256" key="4">
    <source>
        <dbReference type="SAM" id="MobiDB-lite"/>
    </source>
</evidence>
<dbReference type="EMBL" id="AHJE01000008">
    <property type="protein sequence ID" value="EHP44389.1"/>
    <property type="molecule type" value="Genomic_DNA"/>
</dbReference>
<name>H1RZB4_9BURK</name>
<dbReference type="Pfam" id="PF12802">
    <property type="entry name" value="MarR_2"/>
    <property type="match status" value="1"/>
</dbReference>
<evidence type="ECO:0000259" key="5">
    <source>
        <dbReference type="PROSITE" id="PS50995"/>
    </source>
</evidence>
<feature type="compositionally biased region" description="Basic and acidic residues" evidence="4">
    <location>
        <begin position="16"/>
        <end position="25"/>
    </location>
</feature>
<dbReference type="PROSITE" id="PS50995">
    <property type="entry name" value="HTH_MARR_2"/>
    <property type="match status" value="1"/>
</dbReference>
<keyword evidence="2" id="KW-0238">DNA-binding</keyword>
<evidence type="ECO:0000313" key="7">
    <source>
        <dbReference type="Proteomes" id="UP000005808"/>
    </source>
</evidence>
<keyword evidence="3" id="KW-0804">Transcription</keyword>
<sequence length="198" mass="21697">MNGSQVGKQAQAQVKAQEDQERDAGDTLQHPARLADFLNYRLYHLTRVALQASGHHLRAAAGVSRREWRMLSFLGEQPGTRLTELAQSAGLDKVLASRAVHALMARGLVQRATREQDKRAAAFALSEEGKAVYQLAFAQAQAFNARLAACLDPEEARVLARCLSRLHTEAEALLAQAQALPSSVPAPAEPAQNWWRQP</sequence>
<dbReference type="PRINTS" id="PR00598">
    <property type="entry name" value="HTHMARR"/>
</dbReference>
<dbReference type="GO" id="GO:0003677">
    <property type="term" value="F:DNA binding"/>
    <property type="evidence" value="ECO:0007669"/>
    <property type="project" value="UniProtKB-KW"/>
</dbReference>
<dbReference type="AlphaFoldDB" id="H1RZB4"/>
<evidence type="ECO:0000313" key="6">
    <source>
        <dbReference type="EMBL" id="EHP44389.1"/>
    </source>
</evidence>
<dbReference type="Proteomes" id="UP000005808">
    <property type="component" value="Unassembled WGS sequence"/>
</dbReference>
<reference evidence="6 7" key="1">
    <citation type="journal article" date="2012" name="J. Bacteriol.">
        <title>De Novo Genome Project of Cupriavidus basilensis OR16.</title>
        <authorList>
            <person name="Cserhati M."/>
            <person name="Kriszt B."/>
            <person name="Szoboszlay S."/>
            <person name="Toth A."/>
            <person name="Szabo I."/>
            <person name="Tancsics A."/>
            <person name="Nagy I."/>
            <person name="Horvath B."/>
            <person name="Nagy I."/>
            <person name="Kukolya J."/>
        </authorList>
    </citation>
    <scope>NUCLEOTIDE SEQUENCE [LARGE SCALE GENOMIC DNA]</scope>
    <source>
        <strain evidence="6 7">OR16</strain>
    </source>
</reference>